<evidence type="ECO:0000256" key="2">
    <source>
        <dbReference type="ARBA" id="ARBA00022898"/>
    </source>
</evidence>
<dbReference type="RefSeq" id="WP_089654700.1">
    <property type="nucleotide sequence ID" value="NZ_FNIZ01000029.1"/>
</dbReference>
<dbReference type="GO" id="GO:0006565">
    <property type="term" value="P:L-serine catabolic process"/>
    <property type="evidence" value="ECO:0007669"/>
    <property type="project" value="TreeGrafter"/>
</dbReference>
<dbReference type="Gene3D" id="3.40.50.1100">
    <property type="match status" value="2"/>
</dbReference>
<dbReference type="SUPFAM" id="SSF53686">
    <property type="entry name" value="Tryptophan synthase beta subunit-like PLP-dependent enzymes"/>
    <property type="match status" value="1"/>
</dbReference>
<dbReference type="GO" id="GO:0030170">
    <property type="term" value="F:pyridoxal phosphate binding"/>
    <property type="evidence" value="ECO:0007669"/>
    <property type="project" value="InterPro"/>
</dbReference>
<protein>
    <submittedName>
        <fullName evidence="5">Threonine synthase</fullName>
    </submittedName>
</protein>
<dbReference type="STRING" id="240303.SAMN05421677_12945"/>
<keyword evidence="3" id="KW-0456">Lyase</keyword>
<dbReference type="GO" id="GO:0004794">
    <property type="term" value="F:threonine deaminase activity"/>
    <property type="evidence" value="ECO:0007669"/>
    <property type="project" value="TreeGrafter"/>
</dbReference>
<evidence type="ECO:0000256" key="3">
    <source>
        <dbReference type="ARBA" id="ARBA00023239"/>
    </source>
</evidence>
<dbReference type="Proteomes" id="UP000198860">
    <property type="component" value="Unassembled WGS sequence"/>
</dbReference>
<dbReference type="CDD" id="cd01563">
    <property type="entry name" value="Thr-synth_1"/>
    <property type="match status" value="1"/>
</dbReference>
<dbReference type="InterPro" id="IPR036052">
    <property type="entry name" value="TrpB-like_PALP_sf"/>
</dbReference>
<organism evidence="5 6">
    <name type="scientific">Halobacillus aidingensis</name>
    <dbReference type="NCBI Taxonomy" id="240303"/>
    <lineage>
        <taxon>Bacteria</taxon>
        <taxon>Bacillati</taxon>
        <taxon>Bacillota</taxon>
        <taxon>Bacilli</taxon>
        <taxon>Bacillales</taxon>
        <taxon>Bacillaceae</taxon>
        <taxon>Halobacillus</taxon>
    </lineage>
</organism>
<keyword evidence="2" id="KW-0663">Pyridoxal phosphate</keyword>
<dbReference type="OrthoDB" id="9778118at2"/>
<dbReference type="NCBIfam" id="NF006050">
    <property type="entry name" value="PRK08197.1"/>
    <property type="match status" value="1"/>
</dbReference>
<reference evidence="6" key="1">
    <citation type="submission" date="2016-10" db="EMBL/GenBank/DDBJ databases">
        <authorList>
            <person name="Varghese N."/>
            <person name="Submissions S."/>
        </authorList>
    </citation>
    <scope>NUCLEOTIDE SEQUENCE [LARGE SCALE GENOMIC DNA]</scope>
    <source>
        <strain evidence="6">CGMCC 1.3703</strain>
    </source>
</reference>
<keyword evidence="6" id="KW-1185">Reference proteome</keyword>
<dbReference type="EMBL" id="FNIZ01000029">
    <property type="protein sequence ID" value="SDP71558.1"/>
    <property type="molecule type" value="Genomic_DNA"/>
</dbReference>
<name>A0A1H0V035_HALAD</name>
<evidence type="ECO:0000259" key="4">
    <source>
        <dbReference type="Pfam" id="PF00291"/>
    </source>
</evidence>
<comment type="cofactor">
    <cofactor evidence="1">
        <name>pyridoxal 5'-phosphate</name>
        <dbReference type="ChEBI" id="CHEBI:597326"/>
    </cofactor>
</comment>
<dbReference type="InterPro" id="IPR000634">
    <property type="entry name" value="Ser/Thr_deHydtase_PyrdxlP-BS"/>
</dbReference>
<proteinExistence type="predicted"/>
<dbReference type="InterPro" id="IPR001926">
    <property type="entry name" value="TrpB-like_PALP"/>
</dbReference>
<dbReference type="GO" id="GO:0006567">
    <property type="term" value="P:L-threonine catabolic process"/>
    <property type="evidence" value="ECO:0007669"/>
    <property type="project" value="TreeGrafter"/>
</dbReference>
<dbReference type="PROSITE" id="PS00165">
    <property type="entry name" value="DEHYDRATASE_SER_THR"/>
    <property type="match status" value="1"/>
</dbReference>
<dbReference type="PANTHER" id="PTHR48078:SF6">
    <property type="entry name" value="L-THREONINE DEHYDRATASE CATABOLIC TDCB"/>
    <property type="match status" value="1"/>
</dbReference>
<dbReference type="PANTHER" id="PTHR48078">
    <property type="entry name" value="THREONINE DEHYDRATASE, MITOCHONDRIAL-RELATED"/>
    <property type="match status" value="1"/>
</dbReference>
<dbReference type="Pfam" id="PF00291">
    <property type="entry name" value="PALP"/>
    <property type="match status" value="1"/>
</dbReference>
<feature type="domain" description="Tryptophan synthase beta chain-like PALP" evidence="4">
    <location>
        <begin position="75"/>
        <end position="380"/>
    </location>
</feature>
<evidence type="ECO:0000256" key="1">
    <source>
        <dbReference type="ARBA" id="ARBA00001933"/>
    </source>
</evidence>
<accession>A0A1H0V035</accession>
<gene>
    <name evidence="5" type="ORF">SAMN05421677_12945</name>
</gene>
<dbReference type="GO" id="GO:0003941">
    <property type="term" value="F:L-serine ammonia-lyase activity"/>
    <property type="evidence" value="ECO:0007669"/>
    <property type="project" value="TreeGrafter"/>
</dbReference>
<evidence type="ECO:0000313" key="6">
    <source>
        <dbReference type="Proteomes" id="UP000198860"/>
    </source>
</evidence>
<dbReference type="InterPro" id="IPR050147">
    <property type="entry name" value="Ser/Thr_Dehydratase"/>
</dbReference>
<evidence type="ECO:0000313" key="5">
    <source>
        <dbReference type="EMBL" id="SDP71558.1"/>
    </source>
</evidence>
<sequence length="415" mass="45290">MTYSYLSHLYCPKCEETYKASEPQHLCTCGSPLLVSYDLDSLKKLWSPKQLKERTPDLWRYHELLPLQDPTYKTSLGEGMSPLIPLPTLQTDMNIRKMHMKDEGIIPTGSFKARGAAVGVSKAKELGVKELAMPTNGNAGAAWSLYASRASMESTIVMPFDAPKITRNECALSGANLFLVDGLISDAGKIVAEAVEKSELYDVSTLKEPYRIEGKKTMGLEIAEQLGWNVPDVILYPTGGGVGLIGIHKALRELQELGWITKDQMPRLVAVQSEGCAPIVEAWQQGQRESSFWKDSETIAFGINVPKAIGDFLVLDALYDTGGCAAAVSDHELLEEQKRIAQKEGAFVCPEGAAAFAAARKLRSENWITAEDEVVVLNTGAGIKYPDTVQVDIPVLQPGDSLGTINPSDNDKRNS</sequence>
<dbReference type="GO" id="GO:0009097">
    <property type="term" value="P:isoleucine biosynthetic process"/>
    <property type="evidence" value="ECO:0007669"/>
    <property type="project" value="TreeGrafter"/>
</dbReference>
<dbReference type="AlphaFoldDB" id="A0A1H0V035"/>